<dbReference type="PANTHER" id="PTHR39219:SF1">
    <property type="entry name" value="ER MEMBRANE PROTEIN COMPLEX SUBUNIT 10"/>
    <property type="match status" value="1"/>
</dbReference>
<evidence type="ECO:0008006" key="4">
    <source>
        <dbReference type="Google" id="ProtNLM"/>
    </source>
</evidence>
<dbReference type="Proteomes" id="UP000005446">
    <property type="component" value="Unassembled WGS sequence"/>
</dbReference>
<dbReference type="EMBL" id="AGUE01000078">
    <property type="protein sequence ID" value="EHL00589.1"/>
    <property type="molecule type" value="Genomic_DNA"/>
</dbReference>
<keyword evidence="3" id="KW-1185">Reference proteome</keyword>
<gene>
    <name evidence="2" type="ORF">M7I_3474</name>
</gene>
<organism evidence="2 3">
    <name type="scientific">Glarea lozoyensis (strain ATCC 74030 / MF5533)</name>
    <dbReference type="NCBI Taxonomy" id="1104152"/>
    <lineage>
        <taxon>Eukaryota</taxon>
        <taxon>Fungi</taxon>
        <taxon>Dikarya</taxon>
        <taxon>Ascomycota</taxon>
        <taxon>Pezizomycotina</taxon>
        <taxon>Leotiomycetes</taxon>
        <taxon>Helotiales</taxon>
        <taxon>Helotiaceae</taxon>
        <taxon>Glarea</taxon>
    </lineage>
</organism>
<dbReference type="AlphaFoldDB" id="H0ELL0"/>
<dbReference type="InParanoid" id="H0ELL0"/>
<accession>H0ELL0</accession>
<name>H0ELL0_GLAL7</name>
<protein>
    <recommendedName>
        <fullName evidence="4">Cyclin-dependent protein kinase regulator pho80</fullName>
    </recommendedName>
</protein>
<keyword evidence="1" id="KW-0732">Signal</keyword>
<comment type="caution">
    <text evidence="2">The sequence shown here is derived from an EMBL/GenBank/DDBJ whole genome shotgun (WGS) entry which is preliminary data.</text>
</comment>
<dbReference type="PANTHER" id="PTHR39219">
    <property type="entry name" value="ER MEMBRANE PROTEIN COMPLEX SUBUNIT 10"/>
    <property type="match status" value="1"/>
</dbReference>
<evidence type="ECO:0000313" key="2">
    <source>
        <dbReference type="EMBL" id="EHL00589.1"/>
    </source>
</evidence>
<evidence type="ECO:0000256" key="1">
    <source>
        <dbReference type="SAM" id="SignalP"/>
    </source>
</evidence>
<evidence type="ECO:0000313" key="3">
    <source>
        <dbReference type="Proteomes" id="UP000005446"/>
    </source>
</evidence>
<feature type="signal peptide" evidence="1">
    <location>
        <begin position="1"/>
        <end position="18"/>
    </location>
</feature>
<proteinExistence type="predicted"/>
<feature type="chain" id="PRO_5003532342" description="Cyclin-dependent protein kinase regulator pho80" evidence="1">
    <location>
        <begin position="19"/>
        <end position="196"/>
    </location>
</feature>
<reference evidence="2 3" key="1">
    <citation type="journal article" date="2012" name="Eukaryot. Cell">
        <title>Genome sequence of the fungus Glarea lozoyensis: the first genome sequence of a species from the Helotiaceae family.</title>
        <authorList>
            <person name="Youssar L."/>
            <person name="Gruening B.A."/>
            <person name="Erxleben A."/>
            <person name="Guenther S."/>
            <person name="Huettel W."/>
        </authorList>
    </citation>
    <scope>NUCLEOTIDE SEQUENCE [LARGE SCALE GENOMIC DNA]</scope>
    <source>
        <strain evidence="3">ATCC 74030 / MF5533</strain>
    </source>
</reference>
<sequence>MKLSTLVWGFLAPLAVTGLGFNKDELPRSVEIFVQSVSSTSSPILPLASILYNHELRDVVVEDYSHPDLSPETKLLRVGVYDTATKRWKSAISTTSVENFGKGIRPTIVLSVDRNGEVLGATVKGAVIDAGQTRDFGAKAMIVTTKRGKTPELNKPIVLSKEGTLEEEVPEKTLLQRYWWVGLAVVMLMMTAGGGE</sequence>
<dbReference type="HOGENOM" id="CLU_071095_1_0_1"/>
<dbReference type="OrthoDB" id="1894652at2759"/>